<reference evidence="1 2" key="1">
    <citation type="journal article" date="2024" name="BMC Genomics">
        <title>De novo assembly and annotation of Popillia japonica's genome with initial clues to its potential as an invasive pest.</title>
        <authorList>
            <person name="Cucini C."/>
            <person name="Boschi S."/>
            <person name="Funari R."/>
            <person name="Cardaioli E."/>
            <person name="Iannotti N."/>
            <person name="Marturano G."/>
            <person name="Paoli F."/>
            <person name="Bruttini M."/>
            <person name="Carapelli A."/>
            <person name="Frati F."/>
            <person name="Nardi F."/>
        </authorList>
    </citation>
    <scope>NUCLEOTIDE SEQUENCE [LARGE SCALE GENOMIC DNA]</scope>
    <source>
        <strain evidence="1">DMR45628</strain>
    </source>
</reference>
<dbReference type="EMBL" id="JASPKY010000069">
    <property type="protein sequence ID" value="KAK9739925.1"/>
    <property type="molecule type" value="Genomic_DNA"/>
</dbReference>
<keyword evidence="2" id="KW-1185">Reference proteome</keyword>
<dbReference type="Proteomes" id="UP001458880">
    <property type="component" value="Unassembled WGS sequence"/>
</dbReference>
<comment type="caution">
    <text evidence="1">The sequence shown here is derived from an EMBL/GenBank/DDBJ whole genome shotgun (WGS) entry which is preliminary data.</text>
</comment>
<accession>A0AAW1M2G9</accession>
<proteinExistence type="predicted"/>
<protein>
    <recommendedName>
        <fullName evidence="3">BHLH domain-containing protein</fullName>
    </recommendedName>
</protein>
<evidence type="ECO:0000313" key="2">
    <source>
        <dbReference type="Proteomes" id="UP001458880"/>
    </source>
</evidence>
<evidence type="ECO:0008006" key="3">
    <source>
        <dbReference type="Google" id="ProtNLM"/>
    </source>
</evidence>
<gene>
    <name evidence="1" type="ORF">QE152_g8573</name>
</gene>
<name>A0AAW1M2G9_POPJA</name>
<sequence>MTSGNEKGGSEHDIRKRKRIYNEEDAATILALDPVETNPKLSLRKRSTQLNHIFSNLQRMNGSWMTARYPDLSSSHFLIDDVQQHVYKLI</sequence>
<organism evidence="1 2">
    <name type="scientific">Popillia japonica</name>
    <name type="common">Japanese beetle</name>
    <dbReference type="NCBI Taxonomy" id="7064"/>
    <lineage>
        <taxon>Eukaryota</taxon>
        <taxon>Metazoa</taxon>
        <taxon>Ecdysozoa</taxon>
        <taxon>Arthropoda</taxon>
        <taxon>Hexapoda</taxon>
        <taxon>Insecta</taxon>
        <taxon>Pterygota</taxon>
        <taxon>Neoptera</taxon>
        <taxon>Endopterygota</taxon>
        <taxon>Coleoptera</taxon>
        <taxon>Polyphaga</taxon>
        <taxon>Scarabaeiformia</taxon>
        <taxon>Scarabaeidae</taxon>
        <taxon>Rutelinae</taxon>
        <taxon>Popillia</taxon>
    </lineage>
</organism>
<dbReference type="AlphaFoldDB" id="A0AAW1M2G9"/>
<evidence type="ECO:0000313" key="1">
    <source>
        <dbReference type="EMBL" id="KAK9739925.1"/>
    </source>
</evidence>